<keyword evidence="2" id="KW-1185">Reference proteome</keyword>
<evidence type="ECO:0000259" key="1">
    <source>
        <dbReference type="Pfam" id="PF13358"/>
    </source>
</evidence>
<proteinExistence type="predicted"/>
<dbReference type="InterPro" id="IPR036397">
    <property type="entry name" value="RNaseH_sf"/>
</dbReference>
<dbReference type="GeneID" id="136080240"/>
<dbReference type="Gene3D" id="3.30.420.10">
    <property type="entry name" value="Ribonuclease H-like superfamily/Ribonuclease H"/>
    <property type="match status" value="1"/>
</dbReference>
<sequence length="193" mass="22161">MERINQSSIFAAEVAKIADSNLVFLDETRFNKYTVRSCGYSPKDTKAYLTVPANKGQNVSLMCLISNLGVECFQYKCGAYNTQSFIDFINNKLAPFFAVNPNKILLIDDEKFHKAATVLQLQREKNITHKFLVPCSPELNPIKEFYSMLKSNFKSTRNANLTLEYILSPDNNYIQQCNAFCINILYKDGWKRH</sequence>
<evidence type="ECO:0000313" key="2">
    <source>
        <dbReference type="Proteomes" id="UP001652625"/>
    </source>
</evidence>
<dbReference type="PANTHER" id="PTHR46564:SF1">
    <property type="entry name" value="TRANSPOSASE"/>
    <property type="match status" value="1"/>
</dbReference>
<gene>
    <name evidence="3" type="primary">LOC136080240</name>
</gene>
<feature type="domain" description="Tc1-like transposase DDE" evidence="1">
    <location>
        <begin position="22"/>
        <end position="158"/>
    </location>
</feature>
<reference evidence="3" key="1">
    <citation type="submission" date="2025-08" db="UniProtKB">
        <authorList>
            <consortium name="RefSeq"/>
        </authorList>
    </citation>
    <scope>IDENTIFICATION</scope>
</reference>
<organism evidence="2 3">
    <name type="scientific">Hydra vulgaris</name>
    <name type="common">Hydra</name>
    <name type="synonym">Hydra attenuata</name>
    <dbReference type="NCBI Taxonomy" id="6087"/>
    <lineage>
        <taxon>Eukaryota</taxon>
        <taxon>Metazoa</taxon>
        <taxon>Cnidaria</taxon>
        <taxon>Hydrozoa</taxon>
        <taxon>Hydroidolina</taxon>
        <taxon>Anthoathecata</taxon>
        <taxon>Aplanulata</taxon>
        <taxon>Hydridae</taxon>
        <taxon>Hydra</taxon>
    </lineage>
</organism>
<dbReference type="InterPro" id="IPR038717">
    <property type="entry name" value="Tc1-like_DDE_dom"/>
</dbReference>
<accession>A0ABM4BUR3</accession>
<dbReference type="Proteomes" id="UP001652625">
    <property type="component" value="Chromosome 05"/>
</dbReference>
<dbReference type="PANTHER" id="PTHR46564">
    <property type="entry name" value="TRANSPOSASE"/>
    <property type="match status" value="1"/>
</dbReference>
<dbReference type="RefSeq" id="XP_065652927.1">
    <property type="nucleotide sequence ID" value="XM_065796855.1"/>
</dbReference>
<name>A0ABM4BUR3_HYDVU</name>
<evidence type="ECO:0000313" key="3">
    <source>
        <dbReference type="RefSeq" id="XP_065652927.1"/>
    </source>
</evidence>
<protein>
    <submittedName>
        <fullName evidence="3">Uncharacterized protein LOC136080240</fullName>
    </submittedName>
</protein>
<dbReference type="Pfam" id="PF13358">
    <property type="entry name" value="DDE_3"/>
    <property type="match status" value="1"/>
</dbReference>